<dbReference type="AlphaFoldDB" id="A0AAP2E5L7"/>
<name>A0AAP2E5L7_9BACT</name>
<comment type="caution">
    <text evidence="1">The sequence shown here is derived from an EMBL/GenBank/DDBJ whole genome shotgun (WGS) entry which is preliminary data.</text>
</comment>
<dbReference type="Proteomes" id="UP001319080">
    <property type="component" value="Unassembled WGS sequence"/>
</dbReference>
<gene>
    <name evidence="1" type="ORF">KK062_29115</name>
</gene>
<dbReference type="EMBL" id="JAHESE010000061">
    <property type="protein sequence ID" value="MBT1712339.1"/>
    <property type="molecule type" value="Genomic_DNA"/>
</dbReference>
<evidence type="ECO:0000313" key="1">
    <source>
        <dbReference type="EMBL" id="MBT1712339.1"/>
    </source>
</evidence>
<accession>A0AAP2E5L7</accession>
<sequence>MHYKAMTLEGSGREVNKFEDWLGTTRYVDATVSPRDYWGERAVMENWQRARQYLDEFVKAVQAMDGLAKRYPAYINLVLANLSLMQGNGRAAALYLDLVPTTDPVVAYQVTAFRTVQITLQEDVRDRAVQEKLGVLYKTLLTDRVGQFESQKILFSLSTYLRYTFAQAGLVGLAGLFDHYAVDKFCYSCVTYGTFEYTLIRYLDRYASTADLEALLKVYHRADKNTLEEVLLKPHSHPHYFQDLLATKYLRRGDVINALGTLRKIPDGFWSTFANAQYYLDRDPFTVNEELLAGQTMTTYTKREIVEKLYALDTAAVQDPGQRARYCFMLGNAWFTFTTHAWFMLSYGDGSATPDEGVYAIGYLNSRKYFKKALAVEQDRDKQAKIIYMLAHLSESKKEKVEYARQYEQYETTAFYGRRNCLTLHDLAEKN</sequence>
<reference evidence="1 2" key="1">
    <citation type="submission" date="2021-05" db="EMBL/GenBank/DDBJ databases">
        <title>A Polyphasic approach of four new species of the genus Ohtaekwangia: Ohtaekwangia histidinii sp. nov., Ohtaekwangia cretensis sp. nov., Ohtaekwangia indiensis sp. nov., Ohtaekwangia reichenbachii sp. nov. from diverse environment.</title>
        <authorList>
            <person name="Octaviana S."/>
        </authorList>
    </citation>
    <scope>NUCLEOTIDE SEQUENCE [LARGE SCALE GENOMIC DNA]</scope>
    <source>
        <strain evidence="1 2">PWU5</strain>
    </source>
</reference>
<organism evidence="1 2">
    <name type="scientific">Dawidia cretensis</name>
    <dbReference type="NCBI Taxonomy" id="2782350"/>
    <lineage>
        <taxon>Bacteria</taxon>
        <taxon>Pseudomonadati</taxon>
        <taxon>Bacteroidota</taxon>
        <taxon>Cytophagia</taxon>
        <taxon>Cytophagales</taxon>
        <taxon>Chryseotaleaceae</taxon>
        <taxon>Dawidia</taxon>
    </lineage>
</organism>
<proteinExistence type="predicted"/>
<evidence type="ECO:0000313" key="2">
    <source>
        <dbReference type="Proteomes" id="UP001319080"/>
    </source>
</evidence>
<protein>
    <submittedName>
        <fullName evidence="1">Uncharacterized protein</fullName>
    </submittedName>
</protein>
<keyword evidence="2" id="KW-1185">Reference proteome</keyword>